<dbReference type="GO" id="GO:0003677">
    <property type="term" value="F:DNA binding"/>
    <property type="evidence" value="ECO:0007669"/>
    <property type="project" value="UniProtKB-KW"/>
</dbReference>
<dbReference type="InterPro" id="IPR010093">
    <property type="entry name" value="SinI_DNA-bd"/>
</dbReference>
<dbReference type="OrthoDB" id="4870800at2"/>
<dbReference type="RefSeq" id="WP_129186203.1">
    <property type="nucleotide sequence ID" value="NZ_CP035493.1"/>
</dbReference>
<gene>
    <name evidence="1" type="ORF">ET471_01015</name>
</gene>
<proteinExistence type="predicted"/>
<dbReference type="NCBIfam" id="TIGR01764">
    <property type="entry name" value="excise"/>
    <property type="match status" value="1"/>
</dbReference>
<name>A0A4V0YFT2_9MICO</name>
<keyword evidence="1" id="KW-0238">DNA-binding</keyword>
<sequence>MAHIASPPAQRAPQLISLGSAAERFDVSVQTLRRRIADGTITGYRVGRLVRVDIAELTEKLLIAIPSVHRTA</sequence>
<dbReference type="KEGG" id="xya:ET471_01015"/>
<evidence type="ECO:0000313" key="2">
    <source>
        <dbReference type="Proteomes" id="UP000292118"/>
    </source>
</evidence>
<protein>
    <submittedName>
        <fullName evidence="1">DNA-binding protein</fullName>
    </submittedName>
</protein>
<accession>A0A4V0YFT2</accession>
<dbReference type="InterPro" id="IPR009061">
    <property type="entry name" value="DNA-bd_dom_put_sf"/>
</dbReference>
<dbReference type="Proteomes" id="UP000292118">
    <property type="component" value="Chromosome"/>
</dbReference>
<evidence type="ECO:0000313" key="1">
    <source>
        <dbReference type="EMBL" id="QAY68801.1"/>
    </source>
</evidence>
<dbReference type="SUPFAM" id="SSF46955">
    <property type="entry name" value="Putative DNA-binding domain"/>
    <property type="match status" value="1"/>
</dbReference>
<keyword evidence="2" id="KW-1185">Reference proteome</keyword>
<organism evidence="1 2">
    <name type="scientific">Xylanimonas protaetiae</name>
    <dbReference type="NCBI Taxonomy" id="2509457"/>
    <lineage>
        <taxon>Bacteria</taxon>
        <taxon>Bacillati</taxon>
        <taxon>Actinomycetota</taxon>
        <taxon>Actinomycetes</taxon>
        <taxon>Micrococcales</taxon>
        <taxon>Promicromonosporaceae</taxon>
        <taxon>Xylanimonas</taxon>
    </lineage>
</organism>
<dbReference type="EMBL" id="CP035493">
    <property type="protein sequence ID" value="QAY68801.1"/>
    <property type="molecule type" value="Genomic_DNA"/>
</dbReference>
<reference evidence="1 2" key="1">
    <citation type="submission" date="2019-01" db="EMBL/GenBank/DDBJ databases">
        <title>Genome sequencing of strain FW10M-9.</title>
        <authorList>
            <person name="Heo J."/>
            <person name="Kim S.-J."/>
            <person name="Kim J.-S."/>
            <person name="Hong S.-B."/>
            <person name="Kwon S.-W."/>
        </authorList>
    </citation>
    <scope>NUCLEOTIDE SEQUENCE [LARGE SCALE GENOMIC DNA]</scope>
    <source>
        <strain evidence="1 2">FW10M-9</strain>
    </source>
</reference>
<dbReference type="AlphaFoldDB" id="A0A4V0YFT2"/>